<protein>
    <submittedName>
        <fullName evidence="7">Uncharacterized protein</fullName>
    </submittedName>
</protein>
<evidence type="ECO:0000256" key="3">
    <source>
        <dbReference type="ARBA" id="ARBA00022989"/>
    </source>
</evidence>
<feature type="region of interest" description="Disordered" evidence="5">
    <location>
        <begin position="497"/>
        <end position="518"/>
    </location>
</feature>
<comment type="subcellular location">
    <subcellularLocation>
        <location evidence="1">Membrane</location>
        <topology evidence="1">Single-pass membrane protein</topology>
    </subcellularLocation>
</comment>
<comment type="caution">
    <text evidence="7">The sequence shown here is derived from an EMBL/GenBank/DDBJ whole genome shotgun (WGS) entry which is preliminary data.</text>
</comment>
<keyword evidence="2 6" id="KW-0812">Transmembrane</keyword>
<sequence length="560" mass="60401">MDRSVSFGITTVLLPGESASIVEEVMSILVGNQAVSEQVVRTIATLPPWQSVLPLSVYEATAAVPATTAPAATGTGVRTHIAIFSTIAESPSATASPSLETTTTSADTTASSSLNTASFSSPSQSLPTAMSTNSLTSSSLPATSQDVPGLSAAAIAGIVISCIIVGILIGFAAAWLLLVKRKRRWQPSRPASYQPVKNDIQEKKAATVAPRLPPLSSYSSNLFQLDQFLTEPKPDHDIAYELGALDRSIRRHVAVHYHMNPIKNEDVNVEDLGQVLVKLGMEDDSHAGGGDAVQQKKSPSASRLVSLALDLGTRSQALRHIIMRVALGSTTLNSNSPISMLPPFMASFARFLREPGPLGHHQGQSPKHQDVYAAAVTKWRQLSVFLIRPNRGESSSIISSPLIPSEDVSTQQAQQLALELNRFLAPFVAADGEDEDLENLSRYEQENDLREALVECATFSYLLFSQPCEYEFDFVSGEGGKEEGLEEKTKTMKWRNSISRKEVSSGASRERGKKKQNTAAAVVVCPGLRRVRDEEGRRYPSPQVLRGPVVADEAIITTVQ</sequence>
<feature type="compositionally biased region" description="Low complexity" evidence="5">
    <location>
        <begin position="101"/>
        <end position="123"/>
    </location>
</feature>
<dbReference type="PANTHER" id="PTHR15549">
    <property type="entry name" value="PAIRED IMMUNOGLOBULIN-LIKE TYPE 2 RECEPTOR"/>
    <property type="match status" value="1"/>
</dbReference>
<dbReference type="Proteomes" id="UP001390339">
    <property type="component" value="Unassembled WGS sequence"/>
</dbReference>
<reference evidence="7 8" key="1">
    <citation type="journal article" date="2024" name="IMA Fungus">
        <title>Apiospora arundinis, a panoply of carbohydrate-active enzymes and secondary metabolites.</title>
        <authorList>
            <person name="Sorensen T."/>
            <person name="Petersen C."/>
            <person name="Muurmann A.T."/>
            <person name="Christiansen J.V."/>
            <person name="Brundto M.L."/>
            <person name="Overgaard C.K."/>
            <person name="Boysen A.T."/>
            <person name="Wollenberg R.D."/>
            <person name="Larsen T.O."/>
            <person name="Sorensen J.L."/>
            <person name="Nielsen K.L."/>
            <person name="Sondergaard T.E."/>
        </authorList>
    </citation>
    <scope>NUCLEOTIDE SEQUENCE [LARGE SCALE GENOMIC DNA]</scope>
    <source>
        <strain evidence="7 8">AAU 773</strain>
    </source>
</reference>
<gene>
    <name evidence="7" type="ORF">PGQ11_015561</name>
</gene>
<evidence type="ECO:0000256" key="1">
    <source>
        <dbReference type="ARBA" id="ARBA00004167"/>
    </source>
</evidence>
<dbReference type="EMBL" id="JAPCWZ010000010">
    <property type="protein sequence ID" value="KAK8849081.1"/>
    <property type="molecule type" value="Genomic_DNA"/>
</dbReference>
<evidence type="ECO:0000313" key="7">
    <source>
        <dbReference type="EMBL" id="KAK8849081.1"/>
    </source>
</evidence>
<feature type="region of interest" description="Disordered" evidence="5">
    <location>
        <begin position="93"/>
        <end position="141"/>
    </location>
</feature>
<feature type="compositionally biased region" description="Polar residues" evidence="5">
    <location>
        <begin position="124"/>
        <end position="141"/>
    </location>
</feature>
<dbReference type="InterPro" id="IPR051694">
    <property type="entry name" value="Immunoregulatory_rcpt-like"/>
</dbReference>
<keyword evidence="8" id="KW-1185">Reference proteome</keyword>
<accession>A0ABR2HM11</accession>
<evidence type="ECO:0000313" key="8">
    <source>
        <dbReference type="Proteomes" id="UP001390339"/>
    </source>
</evidence>
<evidence type="ECO:0000256" key="5">
    <source>
        <dbReference type="SAM" id="MobiDB-lite"/>
    </source>
</evidence>
<organism evidence="7 8">
    <name type="scientific">Apiospora arundinis</name>
    <dbReference type="NCBI Taxonomy" id="335852"/>
    <lineage>
        <taxon>Eukaryota</taxon>
        <taxon>Fungi</taxon>
        <taxon>Dikarya</taxon>
        <taxon>Ascomycota</taxon>
        <taxon>Pezizomycotina</taxon>
        <taxon>Sordariomycetes</taxon>
        <taxon>Xylariomycetidae</taxon>
        <taxon>Amphisphaeriales</taxon>
        <taxon>Apiosporaceae</taxon>
        <taxon>Apiospora</taxon>
    </lineage>
</organism>
<evidence type="ECO:0000256" key="2">
    <source>
        <dbReference type="ARBA" id="ARBA00022692"/>
    </source>
</evidence>
<name>A0ABR2HM11_9PEZI</name>
<evidence type="ECO:0000256" key="4">
    <source>
        <dbReference type="ARBA" id="ARBA00023136"/>
    </source>
</evidence>
<evidence type="ECO:0000256" key="6">
    <source>
        <dbReference type="SAM" id="Phobius"/>
    </source>
</evidence>
<proteinExistence type="predicted"/>
<feature type="transmembrane region" description="Helical" evidence="6">
    <location>
        <begin position="153"/>
        <end position="179"/>
    </location>
</feature>
<keyword evidence="3 6" id="KW-1133">Transmembrane helix</keyword>
<keyword evidence="4 6" id="KW-0472">Membrane</keyword>